<dbReference type="CDD" id="cd18610">
    <property type="entry name" value="GH130_BT3780-like"/>
    <property type="match status" value="1"/>
</dbReference>
<protein>
    <recommendedName>
        <fullName evidence="6">Glycosidase</fullName>
    </recommendedName>
</protein>
<dbReference type="Gene3D" id="2.115.10.20">
    <property type="entry name" value="Glycosyl hydrolase domain, family 43"/>
    <property type="match status" value="1"/>
</dbReference>
<dbReference type="AlphaFoldDB" id="G3AHD0"/>
<dbReference type="Proteomes" id="UP000000709">
    <property type="component" value="Unassembled WGS sequence"/>
</dbReference>
<evidence type="ECO:0000256" key="1">
    <source>
        <dbReference type="ARBA" id="ARBA00022676"/>
    </source>
</evidence>
<proteinExistence type="predicted"/>
<name>G3AHD0_SPAPN</name>
<dbReference type="Pfam" id="PF04041">
    <property type="entry name" value="Glyco_hydro_130"/>
    <property type="match status" value="1"/>
</dbReference>
<gene>
    <name evidence="4" type="ORF">SPAPADRAFT_59516</name>
</gene>
<dbReference type="PANTHER" id="PTHR34106">
    <property type="entry name" value="GLYCOSIDASE"/>
    <property type="match status" value="1"/>
</dbReference>
<dbReference type="HOGENOM" id="CLU_046648_3_0_1"/>
<dbReference type="OrthoDB" id="21615at2759"/>
<reference evidence="4 5" key="1">
    <citation type="journal article" date="2011" name="Proc. Natl. Acad. Sci. U.S.A.">
        <title>Comparative genomics of xylose-fermenting fungi for enhanced biofuel production.</title>
        <authorList>
            <person name="Wohlbach D.J."/>
            <person name="Kuo A."/>
            <person name="Sato T.K."/>
            <person name="Potts K.M."/>
            <person name="Salamov A.A."/>
            <person name="LaButti K.M."/>
            <person name="Sun H."/>
            <person name="Clum A."/>
            <person name="Pangilinan J.L."/>
            <person name="Lindquist E.A."/>
            <person name="Lucas S."/>
            <person name="Lapidus A."/>
            <person name="Jin M."/>
            <person name="Gunawan C."/>
            <person name="Balan V."/>
            <person name="Dale B.E."/>
            <person name="Jeffries T.W."/>
            <person name="Zinkel R."/>
            <person name="Barry K.W."/>
            <person name="Grigoriev I.V."/>
            <person name="Gasch A.P."/>
        </authorList>
    </citation>
    <scope>NUCLEOTIDE SEQUENCE [LARGE SCALE GENOMIC DNA]</scope>
    <source>
        <strain evidence="5">NRRL Y-27907 / 11-Y1</strain>
    </source>
</reference>
<dbReference type="RefSeq" id="XP_007373678.1">
    <property type="nucleotide sequence ID" value="XM_007373616.1"/>
</dbReference>
<dbReference type="EMBL" id="GL996500">
    <property type="protein sequence ID" value="EGW34094.1"/>
    <property type="molecule type" value="Genomic_DNA"/>
</dbReference>
<dbReference type="STRING" id="619300.G3AHD0"/>
<dbReference type="eggNOG" id="ENOG502SEW3">
    <property type="taxonomic scope" value="Eukaryota"/>
</dbReference>
<dbReference type="InterPro" id="IPR023296">
    <property type="entry name" value="Glyco_hydro_beta-prop_sf"/>
</dbReference>
<dbReference type="GO" id="GO:0016757">
    <property type="term" value="F:glycosyltransferase activity"/>
    <property type="evidence" value="ECO:0007669"/>
    <property type="project" value="UniProtKB-KW"/>
</dbReference>
<keyword evidence="5" id="KW-1185">Reference proteome</keyword>
<dbReference type="InterPro" id="IPR007184">
    <property type="entry name" value="Mannoside_phosphorylase"/>
</dbReference>
<feature type="region of interest" description="Disordered" evidence="3">
    <location>
        <begin position="1"/>
        <end position="25"/>
    </location>
</feature>
<evidence type="ECO:0000313" key="4">
    <source>
        <dbReference type="EMBL" id="EGW34094.1"/>
    </source>
</evidence>
<accession>G3AHD0</accession>
<evidence type="ECO:0000256" key="3">
    <source>
        <dbReference type="SAM" id="MobiDB-lite"/>
    </source>
</evidence>
<evidence type="ECO:0000256" key="2">
    <source>
        <dbReference type="ARBA" id="ARBA00022679"/>
    </source>
</evidence>
<keyword evidence="1" id="KW-0328">Glycosyltransferase</keyword>
<dbReference type="KEGG" id="spaa:SPAPADRAFT_59516"/>
<keyword evidence="2" id="KW-0808">Transferase</keyword>
<evidence type="ECO:0008006" key="6">
    <source>
        <dbReference type="Google" id="ProtNLM"/>
    </source>
</evidence>
<dbReference type="OMA" id="KYYMIWG"/>
<dbReference type="SUPFAM" id="SSF75005">
    <property type="entry name" value="Arabinanase/levansucrase/invertase"/>
    <property type="match status" value="1"/>
</dbReference>
<sequence>MLVPIISRDTPSGEDYTPPSTFPIGPFTKHPANPILTPDPNIEFESAYLYNATAIVVDNKVFLLYRAQNSAKTSSIGIAWSEDGVHFEKFKRPILSPTEWYEMGGGVEDPRIVRDPETKLFIMTYTGYDRYRARLCVAVSEDLFTWKKYPPFISAEWHDIEVTSYGERNIRPEWTKSGAVFTERNKNGKYYMIWGDSELHLAESDDLIHWALPSYSLIHNTFAKSVFPHESRLIESGPAPIKMKSGQYIFIYNASTTGDGHLERDTYSISQMLIDYDKIVDGPVARLEKPVIVPEANNEKNGQVNKVVFCEGLVQFHNQWFLYYGQGDSELGVATAPVT</sequence>
<dbReference type="InParanoid" id="G3AHD0"/>
<organism evidence="5">
    <name type="scientific">Spathaspora passalidarum (strain NRRL Y-27907 / 11-Y1)</name>
    <dbReference type="NCBI Taxonomy" id="619300"/>
    <lineage>
        <taxon>Eukaryota</taxon>
        <taxon>Fungi</taxon>
        <taxon>Dikarya</taxon>
        <taxon>Ascomycota</taxon>
        <taxon>Saccharomycotina</taxon>
        <taxon>Pichiomycetes</taxon>
        <taxon>Debaryomycetaceae</taxon>
        <taxon>Spathaspora</taxon>
    </lineage>
</organism>
<evidence type="ECO:0000313" key="5">
    <source>
        <dbReference type="Proteomes" id="UP000000709"/>
    </source>
</evidence>
<dbReference type="GeneID" id="18872952"/>
<dbReference type="PANTHER" id="PTHR34106:SF5">
    <property type="entry name" value="GLYCOSIDASE"/>
    <property type="match status" value="1"/>
</dbReference>